<organism evidence="2 3">
    <name type="scientific">Jeotgalibacillus salarius</name>
    <dbReference type="NCBI Taxonomy" id="546023"/>
    <lineage>
        <taxon>Bacteria</taxon>
        <taxon>Bacillati</taxon>
        <taxon>Bacillota</taxon>
        <taxon>Bacilli</taxon>
        <taxon>Bacillales</taxon>
        <taxon>Caryophanaceae</taxon>
        <taxon>Jeotgalibacillus</taxon>
    </lineage>
</organism>
<reference evidence="2 3" key="1">
    <citation type="submission" date="2019-03" db="EMBL/GenBank/DDBJ databases">
        <authorList>
            <person name="Yang Y."/>
        </authorList>
    </citation>
    <scope>NUCLEOTIDE SEQUENCE [LARGE SCALE GENOMIC DNA]</scope>
    <source>
        <strain evidence="2 3">ASL-1</strain>
    </source>
</reference>
<feature type="region of interest" description="Disordered" evidence="1">
    <location>
        <begin position="1"/>
        <end position="25"/>
    </location>
</feature>
<protein>
    <recommendedName>
        <fullName evidence="4">Flagellar hook-length control protein FliK</fullName>
    </recommendedName>
</protein>
<evidence type="ECO:0000256" key="1">
    <source>
        <dbReference type="SAM" id="MobiDB-lite"/>
    </source>
</evidence>
<gene>
    <name evidence="2" type="ORF">E2626_02765</name>
</gene>
<evidence type="ECO:0000313" key="2">
    <source>
        <dbReference type="EMBL" id="TFE02741.1"/>
    </source>
</evidence>
<proteinExistence type="predicted"/>
<dbReference type="OrthoDB" id="2351076at2"/>
<dbReference type="InterPro" id="IPR016024">
    <property type="entry name" value="ARM-type_fold"/>
</dbReference>
<dbReference type="Proteomes" id="UP000297776">
    <property type="component" value="Unassembled WGS sequence"/>
</dbReference>
<dbReference type="RefSeq" id="WP_134379440.1">
    <property type="nucleotide sequence ID" value="NZ_SORX01000002.1"/>
</dbReference>
<evidence type="ECO:0008006" key="4">
    <source>
        <dbReference type="Google" id="ProtNLM"/>
    </source>
</evidence>
<evidence type="ECO:0000313" key="3">
    <source>
        <dbReference type="Proteomes" id="UP000297776"/>
    </source>
</evidence>
<dbReference type="AlphaFoldDB" id="A0A4Y8LMS4"/>
<accession>A0A4Y8LMS4</accession>
<dbReference type="EMBL" id="SORX01000002">
    <property type="protein sequence ID" value="TFE02741.1"/>
    <property type="molecule type" value="Genomic_DNA"/>
</dbReference>
<dbReference type="SUPFAM" id="SSF48371">
    <property type="entry name" value="ARM repeat"/>
    <property type="match status" value="1"/>
</dbReference>
<comment type="caution">
    <text evidence="2">The sequence shown here is derived from an EMBL/GenBank/DDBJ whole genome shotgun (WGS) entry which is preliminary data.</text>
</comment>
<sequence length="565" mass="61625">MASYISGQQRAAVSTQQQDRQQPLKTGQIVHGKMLKSLGNQQMDIQVGGRTLTAVVSGAFSEGEAKWFQVESAGNPLVLKPVKTDGSGKADVQQLLQSIGLGGNKEVKALLSSMIEKQVSVTTEKLSSAATLLSGITDKEEGLSVLKWMVSKDLPLKESIFRPLLSANAGISEPISGLLNQMKNLLQSQGQTPLNQVMQSVQEPYAKMLQDHTIQRLFEKMSDGSPAVRNQALEGLKSLQVLPQNATLNNWAITADPVQMLKGSENILKALHALPQSQNVQAQINQLEQAVKVYQQSGAAQQLAEAVIKAQGVLLQVKPQSPLSIQSMQLPSADFTQPHQSVRTAAAEVQSLIGQQNSSSSIQMMLKEVIQRMGTDYEARLLNAGNSPETATQTLKAQLVSLLSMQGINTQVRESAEQVLNRLNGMQLLSAENGPQQQLIMQFPIQLGAQHTDVMMKLNGRKKSDGTLDPEHVRVLFYITLSELKESIIDMNVQNSVVSLDIYNENEHLNQLAKPFVPALKTALQEAGYSFSSVKFHSTREVDPPIMNPAEDALSSAYHKVDLKI</sequence>
<name>A0A4Y8LMS4_9BACL</name>
<keyword evidence="3" id="KW-1185">Reference proteome</keyword>